<evidence type="ECO:0000313" key="3">
    <source>
        <dbReference type="EMBL" id="OUC97492.1"/>
    </source>
</evidence>
<reference evidence="3 4" key="1">
    <citation type="submission" date="2017-05" db="EMBL/GenBank/DDBJ databases">
        <title>Biotechnological potential of actinobacteria isolated from South African environments.</title>
        <authorList>
            <person name="Le Roes-Hill M."/>
            <person name="Prins A."/>
            <person name="Durrell K.A."/>
        </authorList>
    </citation>
    <scope>NUCLEOTIDE SEQUENCE [LARGE SCALE GENOMIC DNA]</scope>
    <source>
        <strain evidence="3">M26</strain>
    </source>
</reference>
<organism evidence="3 4">
    <name type="scientific">Streptosporangium minutum</name>
    <dbReference type="NCBI Taxonomy" id="569862"/>
    <lineage>
        <taxon>Bacteria</taxon>
        <taxon>Bacillati</taxon>
        <taxon>Actinomycetota</taxon>
        <taxon>Actinomycetes</taxon>
        <taxon>Streptosporangiales</taxon>
        <taxon>Streptosporangiaceae</taxon>
        <taxon>Streptosporangium</taxon>
    </lineage>
</organism>
<dbReference type="Proteomes" id="UP000194761">
    <property type="component" value="Unassembled WGS sequence"/>
</dbReference>
<feature type="transmembrane region" description="Helical" evidence="2">
    <location>
        <begin position="6"/>
        <end position="23"/>
    </location>
</feature>
<keyword evidence="2" id="KW-0472">Membrane</keyword>
<keyword evidence="2" id="KW-1133">Transmembrane helix</keyword>
<sequence length="322" mass="31948">MESVLFVTALVLALVVNLTAAALRGEHRRVRSAAAGHHGAQPTPYELAYLSGGPLRVVNTALGVLARGGAIRVSRGGQVSLVLGAPPSPEPIEQAVLDALRARGNSCSVGELRRTTADGQAMSGLRYRLLGMGLLVPDGALTGATRLLSRLLLLTLLSVVFVIGAFLAVPVRGFYGAAAVLIGFLTVAVGLVTYFRQRRALRGLLSKAGHDVLASARRVHVRGARPMAPDLAFAVAVPVALYGLGELGDPGLEEELKRSSTQNAGCAGGSCGGGSSGSDASYGGGGDFGSGGWGGGDSGGGDSGGGSSCGGGGCGGGCGGGG</sequence>
<comment type="caution">
    <text evidence="3">The sequence shown here is derived from an EMBL/GenBank/DDBJ whole genome shotgun (WGS) entry which is preliminary data.</text>
</comment>
<dbReference type="PRINTS" id="PR01228">
    <property type="entry name" value="EGGSHELL"/>
</dbReference>
<evidence type="ECO:0000256" key="1">
    <source>
        <dbReference type="SAM" id="MobiDB-lite"/>
    </source>
</evidence>
<accession>A0A243RR66</accession>
<dbReference type="RefSeq" id="WP_086570824.1">
    <property type="nucleotide sequence ID" value="NZ_NGFP01000036.1"/>
</dbReference>
<feature type="transmembrane region" description="Helical" evidence="2">
    <location>
        <begin position="175"/>
        <end position="195"/>
    </location>
</feature>
<proteinExistence type="predicted"/>
<evidence type="ECO:0000313" key="4">
    <source>
        <dbReference type="Proteomes" id="UP000194761"/>
    </source>
</evidence>
<evidence type="ECO:0000256" key="2">
    <source>
        <dbReference type="SAM" id="Phobius"/>
    </source>
</evidence>
<protein>
    <recommendedName>
        <fullName evidence="5">TIGR04222 domain-containing membrane protein</fullName>
    </recommendedName>
</protein>
<evidence type="ECO:0008006" key="5">
    <source>
        <dbReference type="Google" id="ProtNLM"/>
    </source>
</evidence>
<feature type="region of interest" description="Disordered" evidence="1">
    <location>
        <begin position="291"/>
        <end position="322"/>
    </location>
</feature>
<keyword evidence="2" id="KW-0812">Transmembrane</keyword>
<name>A0A243RR66_9ACTN</name>
<dbReference type="AlphaFoldDB" id="A0A243RR66"/>
<dbReference type="InterPro" id="IPR026467">
    <property type="entry name" value="Ser/Gly_Cys_C_dom"/>
</dbReference>
<dbReference type="NCBIfam" id="TIGR04222">
    <property type="entry name" value="near_uncomplex"/>
    <property type="match status" value="1"/>
</dbReference>
<dbReference type="EMBL" id="NGFP01000036">
    <property type="protein sequence ID" value="OUC97492.1"/>
    <property type="molecule type" value="Genomic_DNA"/>
</dbReference>
<gene>
    <name evidence="3" type="ORF">CA984_10705</name>
</gene>
<feature type="transmembrane region" description="Helical" evidence="2">
    <location>
        <begin position="151"/>
        <end position="169"/>
    </location>
</feature>
<keyword evidence="4" id="KW-1185">Reference proteome</keyword>